<evidence type="ECO:0000256" key="1">
    <source>
        <dbReference type="ARBA" id="ARBA00004167"/>
    </source>
</evidence>
<organism evidence="6 7">
    <name type="scientific">Thiorhodovibrio frisius</name>
    <dbReference type="NCBI Taxonomy" id="631362"/>
    <lineage>
        <taxon>Bacteria</taxon>
        <taxon>Pseudomonadati</taxon>
        <taxon>Pseudomonadota</taxon>
        <taxon>Gammaproteobacteria</taxon>
        <taxon>Chromatiales</taxon>
        <taxon>Chromatiaceae</taxon>
        <taxon>Thiorhodovibrio</taxon>
    </lineage>
</organism>
<dbReference type="PANTHER" id="PTHR34478">
    <property type="entry name" value="PROTEIN LEMA"/>
    <property type="match status" value="1"/>
</dbReference>
<comment type="subcellular location">
    <subcellularLocation>
        <location evidence="1">Membrane</location>
        <topology evidence="1">Single-pass membrane protein</topology>
    </subcellularLocation>
</comment>
<dbReference type="Proteomes" id="UP000002964">
    <property type="component" value="Unassembled WGS sequence"/>
</dbReference>
<dbReference type="Pfam" id="PF04011">
    <property type="entry name" value="LemA"/>
    <property type="match status" value="1"/>
</dbReference>
<evidence type="ECO:0000313" key="7">
    <source>
        <dbReference type="Proteomes" id="UP000002964"/>
    </source>
</evidence>
<dbReference type="AlphaFoldDB" id="H8Z681"/>
<dbReference type="eggNOG" id="COG1704">
    <property type="taxonomic scope" value="Bacteria"/>
</dbReference>
<keyword evidence="5" id="KW-0472">Membrane</keyword>
<accession>H8Z681</accession>
<reference evidence="7" key="1">
    <citation type="submission" date="2011-06" db="EMBL/GenBank/DDBJ databases">
        <authorList>
            <consortium name="US DOE Joint Genome Institute (JGI-PGF)"/>
            <person name="Lucas S."/>
            <person name="Han J."/>
            <person name="Lapidus A."/>
            <person name="Cheng J.-F."/>
            <person name="Goodwin L."/>
            <person name="Pitluck S."/>
            <person name="Peters L."/>
            <person name="Land M.L."/>
            <person name="Hauser L."/>
            <person name="Vogl K."/>
            <person name="Liu Z."/>
            <person name="Overmann J."/>
            <person name="Frigaard N.-U."/>
            <person name="Bryant D.A."/>
            <person name="Woyke T.J."/>
        </authorList>
    </citation>
    <scope>NUCLEOTIDE SEQUENCE [LARGE SCALE GENOMIC DNA]</scope>
    <source>
        <strain evidence="7">970</strain>
    </source>
</reference>
<dbReference type="STRING" id="631362.Thi970DRAFT_03237"/>
<keyword evidence="3" id="KW-0812">Transmembrane</keyword>
<gene>
    <name evidence="6" type="ORF">Thi970DRAFT_03237</name>
</gene>
<name>H8Z681_9GAMM</name>
<dbReference type="InterPro" id="IPR007156">
    <property type="entry name" value="MamQ_LemA"/>
</dbReference>
<evidence type="ECO:0008006" key="8">
    <source>
        <dbReference type="Google" id="ProtNLM"/>
    </source>
</evidence>
<reference evidence="6 7" key="2">
    <citation type="submission" date="2011-11" db="EMBL/GenBank/DDBJ databases">
        <authorList>
            <consortium name="US DOE Joint Genome Institute"/>
            <person name="Lucas S."/>
            <person name="Han J."/>
            <person name="Lapidus A."/>
            <person name="Cheng J.-F."/>
            <person name="Goodwin L."/>
            <person name="Pitluck S."/>
            <person name="Peters L."/>
            <person name="Ovchinnikova G."/>
            <person name="Zhang X."/>
            <person name="Detter J.C."/>
            <person name="Han C."/>
            <person name="Tapia R."/>
            <person name="Land M."/>
            <person name="Hauser L."/>
            <person name="Kyrpides N."/>
            <person name="Ivanova N."/>
            <person name="Pagani I."/>
            <person name="Vogl K."/>
            <person name="Liu Z."/>
            <person name="Overmann J."/>
            <person name="Frigaard N.-U."/>
            <person name="Bryant D."/>
            <person name="Woyke T."/>
        </authorList>
    </citation>
    <scope>NUCLEOTIDE SEQUENCE [LARGE SCALE GENOMIC DNA]</scope>
    <source>
        <strain evidence="6 7">970</strain>
    </source>
</reference>
<evidence type="ECO:0000256" key="4">
    <source>
        <dbReference type="ARBA" id="ARBA00022989"/>
    </source>
</evidence>
<dbReference type="EMBL" id="JH603170">
    <property type="protein sequence ID" value="EIC19648.1"/>
    <property type="molecule type" value="Genomic_DNA"/>
</dbReference>
<keyword evidence="4" id="KW-1133">Transmembrane helix</keyword>
<evidence type="ECO:0000256" key="2">
    <source>
        <dbReference type="ARBA" id="ARBA00008854"/>
    </source>
</evidence>
<dbReference type="SUPFAM" id="SSF140478">
    <property type="entry name" value="LemA-like"/>
    <property type="match status" value="1"/>
</dbReference>
<comment type="similarity">
    <text evidence="2">Belongs to the LemA family.</text>
</comment>
<evidence type="ECO:0000256" key="5">
    <source>
        <dbReference type="ARBA" id="ARBA00023136"/>
    </source>
</evidence>
<dbReference type="Gene3D" id="1.20.1440.20">
    <property type="entry name" value="LemA-like domain"/>
    <property type="match status" value="1"/>
</dbReference>
<dbReference type="GO" id="GO:0016020">
    <property type="term" value="C:membrane"/>
    <property type="evidence" value="ECO:0007669"/>
    <property type="project" value="UniProtKB-SubCell"/>
</dbReference>
<proteinExistence type="inferred from homology"/>
<dbReference type="PANTHER" id="PTHR34478:SF1">
    <property type="entry name" value="PROTEIN LEMA"/>
    <property type="match status" value="1"/>
</dbReference>
<dbReference type="RefSeq" id="WP_009150053.1">
    <property type="nucleotide sequence ID" value="NZ_CP121471.1"/>
</dbReference>
<evidence type="ECO:0000313" key="6">
    <source>
        <dbReference type="EMBL" id="EIC19648.1"/>
    </source>
</evidence>
<keyword evidence="7" id="KW-1185">Reference proteome</keyword>
<protein>
    <recommendedName>
        <fullName evidence="8">LemA family protein</fullName>
    </recommendedName>
</protein>
<sequence length="195" mass="21520">MVVLIVILVILALLAIWGVTSYNGLIAARNNIANAFSQIDVQLQRRHDLIPNLVESVKGYMKHEQDTLNQVISARAAAQQAQITMKGDPTDGAAMAALAGAETALGGALGRLFALAENYPDLKANQNMMMLQEELSSTENKVSFVRQAFNDAVLNYNNRLQSFPINLFAANFNFKQAQMWEMEDTTAREVPKISF</sequence>
<dbReference type="HOGENOM" id="CLU_056714_2_1_6"/>
<dbReference type="InterPro" id="IPR023353">
    <property type="entry name" value="LemA-like_dom_sf"/>
</dbReference>
<evidence type="ECO:0000256" key="3">
    <source>
        <dbReference type="ARBA" id="ARBA00022692"/>
    </source>
</evidence>